<keyword evidence="1" id="KW-0175">Coiled coil</keyword>
<feature type="coiled-coil region" evidence="1">
    <location>
        <begin position="23"/>
        <end position="57"/>
    </location>
</feature>
<evidence type="ECO:0000313" key="2">
    <source>
        <dbReference type="EMBL" id="KMS94178.1"/>
    </source>
</evidence>
<name>A0A0J8B2U0_BETVV</name>
<feature type="non-terminal residue" evidence="2">
    <location>
        <position position="1"/>
    </location>
</feature>
<protein>
    <submittedName>
        <fullName evidence="2">Uncharacterized protein</fullName>
    </submittedName>
</protein>
<evidence type="ECO:0000313" key="3">
    <source>
        <dbReference type="Proteomes" id="UP000035740"/>
    </source>
</evidence>
<dbReference type="Proteomes" id="UP000035740">
    <property type="component" value="Unassembled WGS sequence"/>
</dbReference>
<dbReference type="AlphaFoldDB" id="A0A0J8B2U0"/>
<organism evidence="2 3">
    <name type="scientific">Beta vulgaris subsp. vulgaris</name>
    <name type="common">Beet</name>
    <dbReference type="NCBI Taxonomy" id="3555"/>
    <lineage>
        <taxon>Eukaryota</taxon>
        <taxon>Viridiplantae</taxon>
        <taxon>Streptophyta</taxon>
        <taxon>Embryophyta</taxon>
        <taxon>Tracheophyta</taxon>
        <taxon>Spermatophyta</taxon>
        <taxon>Magnoliopsida</taxon>
        <taxon>eudicotyledons</taxon>
        <taxon>Gunneridae</taxon>
        <taxon>Pentapetalae</taxon>
        <taxon>Caryophyllales</taxon>
        <taxon>Chenopodiaceae</taxon>
        <taxon>Betoideae</taxon>
        <taxon>Beta</taxon>
    </lineage>
</organism>
<gene>
    <name evidence="2" type="ORF">BVRB_024020</name>
</gene>
<accession>A0A0J8B2U0</accession>
<evidence type="ECO:0000256" key="1">
    <source>
        <dbReference type="SAM" id="Coils"/>
    </source>
</evidence>
<proteinExistence type="predicted"/>
<feature type="non-terminal residue" evidence="2">
    <location>
        <position position="202"/>
    </location>
</feature>
<dbReference type="Gramene" id="KMS94178">
    <property type="protein sequence ID" value="KMS94178"/>
    <property type="gene ID" value="BVRB_024020"/>
</dbReference>
<reference evidence="2 3" key="1">
    <citation type="journal article" date="2014" name="Nature">
        <title>The genome of the recently domesticated crop plant sugar beet (Beta vulgaris).</title>
        <authorList>
            <person name="Dohm J.C."/>
            <person name="Minoche A.E."/>
            <person name="Holtgrawe D."/>
            <person name="Capella-Gutierrez S."/>
            <person name="Zakrzewski F."/>
            <person name="Tafer H."/>
            <person name="Rupp O."/>
            <person name="Sorensen T.R."/>
            <person name="Stracke R."/>
            <person name="Reinhardt R."/>
            <person name="Goesmann A."/>
            <person name="Kraft T."/>
            <person name="Schulz B."/>
            <person name="Stadler P.F."/>
            <person name="Schmidt T."/>
            <person name="Gabaldon T."/>
            <person name="Lehrach H."/>
            <person name="Weisshaar B."/>
            <person name="Himmelbauer H."/>
        </authorList>
    </citation>
    <scope>NUCLEOTIDE SEQUENCE [LARGE SCALE GENOMIC DNA]</scope>
    <source>
        <tissue evidence="2">Taproot</tissue>
    </source>
</reference>
<keyword evidence="3" id="KW-1185">Reference proteome</keyword>
<sequence>KFEQVQASMKDNARAFQDLKKHVSNANHRNKAIVKENQRLNTELDARTLELAAVKAQFEKFLRRNQSDKNVAEPGTRLVRSSPIILARCRHAVVSFSSQPVQESWRAPASTARDPKLAYYFYTLAGQVRHQMDESDTQDIIENYIRRNRTKIVDGLRSKYNEIVKFVNDSIILPPSCILDNEVVLYSSNVDPRIDKDNEARI</sequence>
<dbReference type="EMBL" id="KQ095541">
    <property type="protein sequence ID" value="KMS94178.1"/>
    <property type="molecule type" value="Genomic_DNA"/>
</dbReference>